<evidence type="ECO:0000313" key="2">
    <source>
        <dbReference type="Proteomes" id="UP001057085"/>
    </source>
</evidence>
<name>A0A9E7ILT8_9CAUD</name>
<reference evidence="1" key="1">
    <citation type="submission" date="2022-04" db="EMBL/GenBank/DDBJ databases">
        <authorList>
            <person name="Hwangbo M."/>
            <person name="Wang B."/>
            <person name="Yang S.-H."/>
            <person name="Gill J.J."/>
            <person name="Chu K.-H."/>
            <person name="Young R."/>
        </authorList>
    </citation>
    <scope>NUCLEOTIDE SEQUENCE</scope>
</reference>
<sequence>MTASLICEDFPTLTGRQEPHNESIFSGDITHGDKSIELARRAGANSMPWQKRAQHAILSLTPEGRWTHPDCCLIIPRQNGKSEILIHRCLYGLFKLGETIIYTAQRWKTARDAWKRMMALIKGRSWLRSRVVRSTCSQGEGIIELASGAVISFGTRSNDTGRGLTEVDLIVYDEAYNLTDGEMSAMAFTQMAAKNPQTIYASSAVNQDEHPNGAVLASVRVRGLNREPALYFAEYMAPEEMPRDDEATHQYANPSYGVIQTAEKIQKIMRNLATPAGRKGFDVEALGRGDWPVEKREIHEPVIGAEAWGDMEGNSELVGPVAIAVDRHLDWYSIAMAQRTTSGKIHIEIGYLDRPSAGVVETIAAIVESVDPCVVMMNRTSPATSLNPALKVKHIEPVLTSGQEMAQACVGFLDDALAAQLEHTNDPRLTNALAGVEKKPMSGGAFGWDYDTAVILAPLVAATLARIGLLTYGIDEPKPIALPPSYVAATGPAEFDALSAGF</sequence>
<keyword evidence="2" id="KW-1185">Reference proteome</keyword>
<organism evidence="1 2">
    <name type="scientific">Rhodococcus phage Mbo4</name>
    <dbReference type="NCBI Taxonomy" id="2936912"/>
    <lineage>
        <taxon>Viruses</taxon>
        <taxon>Duplodnaviria</taxon>
        <taxon>Heunggongvirae</taxon>
        <taxon>Uroviricota</taxon>
        <taxon>Caudoviricetes</taxon>
        <taxon>Mboquatrovirus</taxon>
        <taxon>Mboquatrovirus Mbo4</taxon>
    </lineage>
</organism>
<dbReference type="Gene3D" id="3.40.50.300">
    <property type="entry name" value="P-loop containing nucleotide triphosphate hydrolases"/>
    <property type="match status" value="1"/>
</dbReference>
<dbReference type="InterPro" id="IPR027417">
    <property type="entry name" value="P-loop_NTPase"/>
</dbReference>
<dbReference type="Proteomes" id="UP001057085">
    <property type="component" value="Segment"/>
</dbReference>
<proteinExistence type="predicted"/>
<gene>
    <name evidence="1" type="ORF">Mbo4_002</name>
</gene>
<dbReference type="EMBL" id="ON191532">
    <property type="protein sequence ID" value="URG17492.1"/>
    <property type="molecule type" value="Genomic_DNA"/>
</dbReference>
<protein>
    <submittedName>
        <fullName evidence="1">Terminase large subunit</fullName>
    </submittedName>
</protein>
<accession>A0A9E7ILT8</accession>
<evidence type="ECO:0000313" key="1">
    <source>
        <dbReference type="EMBL" id="URG17492.1"/>
    </source>
</evidence>